<dbReference type="InterPro" id="IPR007374">
    <property type="entry name" value="ASCH_domain"/>
</dbReference>
<reference evidence="2" key="1">
    <citation type="submission" date="2020-03" db="EMBL/GenBank/DDBJ databases">
        <title>The deep terrestrial virosphere.</title>
        <authorList>
            <person name="Holmfeldt K."/>
            <person name="Nilsson E."/>
            <person name="Simone D."/>
            <person name="Lopez-Fernandez M."/>
            <person name="Wu X."/>
            <person name="de Brujin I."/>
            <person name="Lundin D."/>
            <person name="Andersson A."/>
            <person name="Bertilsson S."/>
            <person name="Dopson M."/>
        </authorList>
    </citation>
    <scope>NUCLEOTIDE SEQUENCE</scope>
    <source>
        <strain evidence="2">MM171B00466</strain>
    </source>
</reference>
<dbReference type="SMART" id="SM01022">
    <property type="entry name" value="ASCH"/>
    <property type="match status" value="1"/>
</dbReference>
<dbReference type="Pfam" id="PF04266">
    <property type="entry name" value="ASCH"/>
    <property type="match status" value="1"/>
</dbReference>
<protein>
    <submittedName>
        <fullName evidence="2">Putative ASCH domain-containing protein</fullName>
    </submittedName>
</protein>
<dbReference type="EMBL" id="MT143872">
    <property type="protein sequence ID" value="QJB04104.1"/>
    <property type="molecule type" value="Genomic_DNA"/>
</dbReference>
<accession>A0A6M3M9Q3</accession>
<dbReference type="Gene3D" id="2.30.130.30">
    <property type="entry name" value="Hypothetical protein"/>
    <property type="match status" value="1"/>
</dbReference>
<organism evidence="2">
    <name type="scientific">viral metagenome</name>
    <dbReference type="NCBI Taxonomy" id="1070528"/>
    <lineage>
        <taxon>unclassified sequences</taxon>
        <taxon>metagenomes</taxon>
        <taxon>organismal metagenomes</taxon>
    </lineage>
</organism>
<sequence length="110" mass="13130">MFKRNLLELVLSGLKTQTRRLHKHTLKEGQIYTLKKNWYKNTGEYIKITRVAHQRLGDITKDEAEKEGFRSIEEFRQAWIRINGSWDPDMEVVVYDFELADSSQRQSRLT</sequence>
<dbReference type="AlphaFoldDB" id="A0A6M3M9Q3"/>
<dbReference type="SUPFAM" id="SSF88697">
    <property type="entry name" value="PUA domain-like"/>
    <property type="match status" value="1"/>
</dbReference>
<dbReference type="CDD" id="cd06552">
    <property type="entry name" value="ASCH_yqfb_like"/>
    <property type="match status" value="1"/>
</dbReference>
<proteinExistence type="predicted"/>
<feature type="domain" description="ASCH" evidence="1">
    <location>
        <begin position="1"/>
        <end position="101"/>
    </location>
</feature>
<gene>
    <name evidence="2" type="ORF">MM171B00466_0008</name>
</gene>
<evidence type="ECO:0000313" key="2">
    <source>
        <dbReference type="EMBL" id="QJB04104.1"/>
    </source>
</evidence>
<dbReference type="InterPro" id="IPR015947">
    <property type="entry name" value="PUA-like_sf"/>
</dbReference>
<name>A0A6M3M9Q3_9ZZZZ</name>
<evidence type="ECO:0000259" key="1">
    <source>
        <dbReference type="SMART" id="SM01022"/>
    </source>
</evidence>